<dbReference type="EMBL" id="BK032721">
    <property type="protein sequence ID" value="DAF56766.1"/>
    <property type="molecule type" value="Genomic_DNA"/>
</dbReference>
<feature type="region of interest" description="Disordered" evidence="1">
    <location>
        <begin position="213"/>
        <end position="232"/>
    </location>
</feature>
<sequence>MTNDLERKLLAEAFDALVNDNDIAKATRLFKRQWDLKAKNCYSLLEAEDESFEVSDMGDELNSEISNDEIDSRNEASDQTMVAIDELEEKYPGELPDDVRGKLDELRNIVDERKLSDGDDEEASSDDDALAIIEDLKADYEMAGAADDEEINDLFDEISSHFQDGSEVEELDVEDDDSDFDFEEDVKVEEAEGDDLVSDLEAEGEDEIEAGIEDEMDAHEMGEDSEGTVEVSEETYDDLMDILNRLEAENGSEDAIEEGWSNIADPRKKMTSEDEGVNKKGTMNFGKLSDMKLNKKPRLGVSSTDSKGESADKKVKVQSTENKGAKQWHKVEKPANKPAAGKSMMGN</sequence>
<proteinExistence type="predicted"/>
<organism evidence="2">
    <name type="scientific">Myoviridae sp. ctWb16</name>
    <dbReference type="NCBI Taxonomy" id="2827690"/>
    <lineage>
        <taxon>Viruses</taxon>
        <taxon>Duplodnaviria</taxon>
        <taxon>Heunggongvirae</taxon>
        <taxon>Uroviricota</taxon>
        <taxon>Caudoviricetes</taxon>
    </lineage>
</organism>
<protein>
    <submittedName>
        <fullName evidence="2">Uncharacterized protein</fullName>
    </submittedName>
</protein>
<evidence type="ECO:0000256" key="1">
    <source>
        <dbReference type="SAM" id="MobiDB-lite"/>
    </source>
</evidence>
<feature type="compositionally biased region" description="Basic and acidic residues" evidence="1">
    <location>
        <begin position="265"/>
        <end position="278"/>
    </location>
</feature>
<accession>A0A8S5T0M4</accession>
<feature type="region of interest" description="Disordered" evidence="1">
    <location>
        <begin position="248"/>
        <end position="347"/>
    </location>
</feature>
<evidence type="ECO:0000313" key="2">
    <source>
        <dbReference type="EMBL" id="DAF56766.1"/>
    </source>
</evidence>
<name>A0A8S5T0M4_9CAUD</name>
<feature type="compositionally biased region" description="Basic and acidic residues" evidence="1">
    <location>
        <begin position="306"/>
        <end position="315"/>
    </location>
</feature>
<reference evidence="2" key="1">
    <citation type="journal article" date="2021" name="Proc. Natl. Acad. Sci. U.S.A.">
        <title>A Catalog of Tens of Thousands of Viruses from Human Metagenomes Reveals Hidden Associations with Chronic Diseases.</title>
        <authorList>
            <person name="Tisza M.J."/>
            <person name="Buck C.B."/>
        </authorList>
    </citation>
    <scope>NUCLEOTIDE SEQUENCE</scope>
    <source>
        <strain evidence="2">CtWb16</strain>
    </source>
</reference>